<dbReference type="RefSeq" id="XP_065674022.1">
    <property type="nucleotide sequence ID" value="XM_065817950.1"/>
</dbReference>
<keyword evidence="1" id="KW-1185">Reference proteome</keyword>
<gene>
    <name evidence="2" type="primary">LOC136090969</name>
</gene>
<dbReference type="PANTHER" id="PTHR33395">
    <property type="entry name" value="TRANSCRIPTASE, PUTATIVE-RELATED-RELATED"/>
    <property type="match status" value="1"/>
</dbReference>
<organism evidence="1 2">
    <name type="scientific">Hydra vulgaris</name>
    <name type="common">Hydra</name>
    <name type="synonym">Hydra attenuata</name>
    <dbReference type="NCBI Taxonomy" id="6087"/>
    <lineage>
        <taxon>Eukaryota</taxon>
        <taxon>Metazoa</taxon>
        <taxon>Cnidaria</taxon>
        <taxon>Hydrozoa</taxon>
        <taxon>Hydroidolina</taxon>
        <taxon>Anthoathecata</taxon>
        <taxon>Aplanulata</taxon>
        <taxon>Hydridae</taxon>
        <taxon>Hydra</taxon>
    </lineage>
</organism>
<evidence type="ECO:0000313" key="1">
    <source>
        <dbReference type="Proteomes" id="UP001652625"/>
    </source>
</evidence>
<evidence type="ECO:0000313" key="2">
    <source>
        <dbReference type="RefSeq" id="XP_065674022.1"/>
    </source>
</evidence>
<proteinExistence type="predicted"/>
<sequence length="154" mass="17322">MSDSKPKTEVKCTVQFITRDKEQKKLENLDGNKTIGIDGVHPKLLKVCAVAFAVPYTLIFQTLFSKGKVPDDLKRSSITPIFKKDSKLNASNYRPVSLTSIPCKVMDCFVRDQILNHCIINGLILKKQHGFVFKKLCLANLLETLDLLKEGINN</sequence>
<dbReference type="GeneID" id="136090969"/>
<accession>A0ABM4DHQ4</accession>
<dbReference type="PANTHER" id="PTHR33395:SF22">
    <property type="entry name" value="REVERSE TRANSCRIPTASE DOMAIN-CONTAINING PROTEIN"/>
    <property type="match status" value="1"/>
</dbReference>
<protein>
    <submittedName>
        <fullName evidence="2">Uncharacterized protein LOC136090969</fullName>
    </submittedName>
</protein>
<name>A0ABM4DHQ4_HYDVU</name>
<reference evidence="2" key="1">
    <citation type="submission" date="2025-08" db="UniProtKB">
        <authorList>
            <consortium name="RefSeq"/>
        </authorList>
    </citation>
    <scope>IDENTIFICATION</scope>
</reference>
<dbReference type="Proteomes" id="UP001652625">
    <property type="component" value="Chromosome 14"/>
</dbReference>